<evidence type="ECO:0000313" key="2">
    <source>
        <dbReference type="Proteomes" id="UP001139031"/>
    </source>
</evidence>
<dbReference type="EMBL" id="JAIRAU010000056">
    <property type="protein sequence ID" value="MBZ5715352.1"/>
    <property type="molecule type" value="Genomic_DNA"/>
</dbReference>
<dbReference type="Proteomes" id="UP001139031">
    <property type="component" value="Unassembled WGS sequence"/>
</dbReference>
<name>A0ABS7U4U3_9BACT</name>
<evidence type="ECO:0008006" key="3">
    <source>
        <dbReference type="Google" id="ProtNLM"/>
    </source>
</evidence>
<organism evidence="1 2">
    <name type="scientific">Nannocystis pusilla</name>
    <dbReference type="NCBI Taxonomy" id="889268"/>
    <lineage>
        <taxon>Bacteria</taxon>
        <taxon>Pseudomonadati</taxon>
        <taxon>Myxococcota</taxon>
        <taxon>Polyangia</taxon>
        <taxon>Nannocystales</taxon>
        <taxon>Nannocystaceae</taxon>
        <taxon>Nannocystis</taxon>
    </lineage>
</organism>
<protein>
    <recommendedName>
        <fullName evidence="3">DUF3971 domain-containing protein</fullName>
    </recommendedName>
</protein>
<keyword evidence="2" id="KW-1185">Reference proteome</keyword>
<accession>A0ABS7U4U3</accession>
<proteinExistence type="predicted"/>
<gene>
    <name evidence="1" type="ORF">K7C98_39465</name>
</gene>
<reference evidence="1" key="1">
    <citation type="submission" date="2021-08" db="EMBL/GenBank/DDBJ databases">
        <authorList>
            <person name="Stevens D.C."/>
        </authorList>
    </citation>
    <scope>NUCLEOTIDE SEQUENCE</scope>
    <source>
        <strain evidence="1">DSM 53165</strain>
    </source>
</reference>
<evidence type="ECO:0000313" key="1">
    <source>
        <dbReference type="EMBL" id="MBZ5715352.1"/>
    </source>
</evidence>
<sequence length="1259" mass="135879">MTSPQPREDLGRTAIPVVGDASISLGLAAPVRLEIDSTGVELQFGSGLELQPAELFGAELQRVYVDFVDGVVETDSEALGPLFDRVLTVALCSVLRHTIGWEPGESALETGLTRLYGAGSKNAREIPLRSRFPAAGITVDPDALLALELRGDALELSVARPLLIRVGGLRFGIVKARYVFATATVELTSEPGGPVRAALLRLAARTATRWLRRRLPAAMREPGYDLFADPGRRANLQQLLARLRPGERPGPDEELEAVRRSLKAGPHAQAREATGGAASLFSGVKAAVAAGLATLKLSADDVPAATRVIARIPLGPFSSVALCTDRGGDVVLRRTDDVWQLEAPQGIYVYFDQFPELAELRVKQLRARVDRHDGLSLDVGTSPPAGPFLEELLRHGSDRHVQPRVPLQWLRERSIVPPLIGHEAGVLWRQGLGDARELVLSTEAGSAVELRHTEEALVLTAPGGLGVLFGGLSYLPPARLQRLVYRWDDGALEVDGEPGLGAFGQAVLSAIARVRAAPHVPAGLGVRPGAAVELDEQQLATRSLELISLNLPVIGALQLRMDPQDTLTTSLGPAELAVRSERGLLLAAPELGLALELRGARHCLQRRAVEIDASAPPGDWLVALAGLCVEQFVIPALRRAVPLWPDADPQETWRLGHVLEGSVGELLGLTVEVTLPPGANLTFARIPGALVAGATAPVQVSPVGESLVGDFAVESLRWRPEGEHIEIGARPAAGPLLHAVVRRLHERFTPKLVLHALGRRLGLPQPWPPPPAPPELDGAPVAAPELPVLGPLRLHVDPTHPLALVLRRDGARFDFGQGFLLRLPELELQIDVRAAEVTFLPFTVALTSLPQAGELDEQLFSHVVRGLFARALPWFWPTRRSSAAGLDVLLAIGPVELCTPVEGAIEVAVDSVGLSVRAPLGVTLGGEALAWLPEFTLFELTYRFDDAAVGLRVGGLRESVYQEAEAVSPRTEAMLSDLIRLFVLPRTPAWAQRLGVRLLPLPPVPERDPERITALQAQLPGGHAVAFVHVAPGDVVRLAADRREIRIESERHLQIDVPDLRQRFEFHRARYHLETGDVEIDEFGRLENTLVAAVLQRALVAYEPAAAQPEFSAVAAVLDRFPVEEDGRRVLYDSKLARVLLRPDTSLVVRLDEHGLLVTVDPPLVIDGASVFDYTFSGLRYSFEDASFHFDLERDGVLAGLLRGKIVAEGEQQLNSLLKPLLPAAMRKPGYRLALDPDPRATIAALIRTTAGGGFLLSP</sequence>
<comment type="caution">
    <text evidence="1">The sequence shown here is derived from an EMBL/GenBank/DDBJ whole genome shotgun (WGS) entry which is preliminary data.</text>
</comment>